<name>A0A2S9GZC5_9BURK</name>
<dbReference type="InterPro" id="IPR037021">
    <property type="entry name" value="RnfH_sf"/>
</dbReference>
<reference evidence="3 4" key="1">
    <citation type="submission" date="2018-02" db="EMBL/GenBank/DDBJ databases">
        <title>Solimicrobium silvestre gen. nov., sp. nov., isolated from alpine forest soil.</title>
        <authorList>
            <person name="Margesin R."/>
            <person name="Albuquerque L."/>
            <person name="Zhang D.-C."/>
            <person name="Froufe H.J.C."/>
            <person name="Severino R."/>
            <person name="Roxo I."/>
            <person name="Egas C."/>
            <person name="Da Costa M.S."/>
        </authorList>
    </citation>
    <scope>NUCLEOTIDE SEQUENCE [LARGE SCALE GENOMIC DNA]</scope>
    <source>
        <strain evidence="3 4">S20-91</strain>
    </source>
</reference>
<accession>A0A2S9GZC5</accession>
<dbReference type="PANTHER" id="PTHR37483:SF1">
    <property type="entry name" value="UPF0125 PROTEIN RATB"/>
    <property type="match status" value="1"/>
</dbReference>
<dbReference type="NCBIfam" id="NF002490">
    <property type="entry name" value="PRK01777.1"/>
    <property type="match status" value="1"/>
</dbReference>
<evidence type="ECO:0000313" key="4">
    <source>
        <dbReference type="Proteomes" id="UP000237839"/>
    </source>
</evidence>
<dbReference type="Pfam" id="PF03658">
    <property type="entry name" value="Ub-RnfH"/>
    <property type="match status" value="1"/>
</dbReference>
<organism evidence="3 4">
    <name type="scientific">Solimicrobium silvestre</name>
    <dbReference type="NCBI Taxonomy" id="2099400"/>
    <lineage>
        <taxon>Bacteria</taxon>
        <taxon>Pseudomonadati</taxon>
        <taxon>Pseudomonadota</taxon>
        <taxon>Betaproteobacteria</taxon>
        <taxon>Burkholderiales</taxon>
        <taxon>Oxalobacteraceae</taxon>
        <taxon>Solimicrobium</taxon>
    </lineage>
</organism>
<evidence type="ECO:0000256" key="2">
    <source>
        <dbReference type="HAMAP-Rule" id="MF_00460"/>
    </source>
</evidence>
<comment type="similarity">
    <text evidence="1 2">Belongs to the UPF0125 (RnfH) family.</text>
</comment>
<sequence>MRFVAGLKVFMGSDISVQVCFITPQLQFLRTLSVVPGTTIQQVVALSGILDEIPGIDINQLKVGIYSKIKNLDTVLKEHDRVEIYRPLQVDPMVARHRRANKK</sequence>
<comment type="caution">
    <text evidence="3">The sequence shown here is derived from an EMBL/GenBank/DDBJ whole genome shotgun (WGS) entry which is preliminary data.</text>
</comment>
<dbReference type="InterPro" id="IPR005346">
    <property type="entry name" value="RnfH"/>
</dbReference>
<dbReference type="EMBL" id="PUGF01000009">
    <property type="protein sequence ID" value="PRC93057.1"/>
    <property type="molecule type" value="Genomic_DNA"/>
</dbReference>
<protein>
    <recommendedName>
        <fullName evidence="2">UPF0125 protein S2091_2143</fullName>
    </recommendedName>
</protein>
<evidence type="ECO:0000256" key="1">
    <source>
        <dbReference type="ARBA" id="ARBA00010645"/>
    </source>
</evidence>
<dbReference type="HAMAP" id="MF_00460">
    <property type="entry name" value="UPF0125_RnfH"/>
    <property type="match status" value="1"/>
</dbReference>
<dbReference type="PANTHER" id="PTHR37483">
    <property type="entry name" value="UPF0125 PROTEIN RATB"/>
    <property type="match status" value="1"/>
</dbReference>
<dbReference type="Gene3D" id="3.10.20.280">
    <property type="entry name" value="RnfH-like"/>
    <property type="match status" value="1"/>
</dbReference>
<dbReference type="Proteomes" id="UP000237839">
    <property type="component" value="Unassembled WGS sequence"/>
</dbReference>
<proteinExistence type="inferred from homology"/>
<evidence type="ECO:0000313" key="3">
    <source>
        <dbReference type="EMBL" id="PRC93057.1"/>
    </source>
</evidence>
<keyword evidence="4" id="KW-1185">Reference proteome</keyword>
<dbReference type="InterPro" id="IPR016155">
    <property type="entry name" value="Mopterin_synth/thiamin_S_b"/>
</dbReference>
<gene>
    <name evidence="3" type="ORF">S2091_2143</name>
</gene>
<dbReference type="SUPFAM" id="SSF54285">
    <property type="entry name" value="MoaD/ThiS"/>
    <property type="match status" value="1"/>
</dbReference>
<dbReference type="AlphaFoldDB" id="A0A2S9GZC5"/>